<protein>
    <submittedName>
        <fullName evidence="2">Uncharacterized protein</fullName>
    </submittedName>
</protein>
<accession>A0ABT6ZFG6</accession>
<evidence type="ECO:0000313" key="2">
    <source>
        <dbReference type="EMBL" id="MDJ1114899.1"/>
    </source>
</evidence>
<proteinExistence type="predicted"/>
<feature type="region of interest" description="Disordered" evidence="1">
    <location>
        <begin position="20"/>
        <end position="61"/>
    </location>
</feature>
<comment type="caution">
    <text evidence="2">The sequence shown here is derived from an EMBL/GenBank/DDBJ whole genome shotgun (WGS) entry which is preliminary data.</text>
</comment>
<gene>
    <name evidence="2" type="ORF">QNI14_10600</name>
</gene>
<dbReference type="Proteomes" id="UP001321481">
    <property type="component" value="Unassembled WGS sequence"/>
</dbReference>
<dbReference type="RefSeq" id="WP_283716557.1">
    <property type="nucleotide sequence ID" value="NZ_JASJND010000006.1"/>
</dbReference>
<evidence type="ECO:0000313" key="3">
    <source>
        <dbReference type="Proteomes" id="UP001321481"/>
    </source>
</evidence>
<sequence>MTRSRMIRSISAFFDRVLGPATSSRRDDTQRAGGPASVDRIQASRRAEGSTAWTRIGGGGV</sequence>
<evidence type="ECO:0000256" key="1">
    <source>
        <dbReference type="SAM" id="MobiDB-lite"/>
    </source>
</evidence>
<organism evidence="2 3">
    <name type="scientific">Microbacterium dauci</name>
    <dbReference type="NCBI Taxonomy" id="3048008"/>
    <lineage>
        <taxon>Bacteria</taxon>
        <taxon>Bacillati</taxon>
        <taxon>Actinomycetota</taxon>
        <taxon>Actinomycetes</taxon>
        <taxon>Micrococcales</taxon>
        <taxon>Microbacteriaceae</taxon>
        <taxon>Microbacterium</taxon>
    </lineage>
</organism>
<reference evidence="2 3" key="1">
    <citation type="submission" date="2023-05" db="EMBL/GenBank/DDBJ databases">
        <title>Microbacterium dauci sp.nov., Isolated from Carrot Rhizosphere Soil.</title>
        <authorList>
            <person name="Xiao Z."/>
            <person name="Zheng J."/>
        </authorList>
    </citation>
    <scope>NUCLEOTIDE SEQUENCE [LARGE SCALE GENOMIC DNA]</scope>
    <source>
        <strain evidence="2 3">LX3-4</strain>
    </source>
</reference>
<name>A0ABT6ZFG6_9MICO</name>
<keyword evidence="3" id="KW-1185">Reference proteome</keyword>
<dbReference type="EMBL" id="JASJND010000006">
    <property type="protein sequence ID" value="MDJ1114899.1"/>
    <property type="molecule type" value="Genomic_DNA"/>
</dbReference>